<comment type="caution">
    <text evidence="1">The sequence shown here is derived from an EMBL/GenBank/DDBJ whole genome shotgun (WGS) entry which is preliminary data.</text>
</comment>
<evidence type="ECO:0000313" key="2">
    <source>
        <dbReference type="Proteomes" id="UP000789396"/>
    </source>
</evidence>
<feature type="non-terminal residue" evidence="1">
    <location>
        <position position="100"/>
    </location>
</feature>
<feature type="non-terminal residue" evidence="1">
    <location>
        <position position="1"/>
    </location>
</feature>
<name>A0A9N9P6Q2_9GLOM</name>
<proteinExistence type="predicted"/>
<dbReference type="AlphaFoldDB" id="A0A9N9P6Q2"/>
<dbReference type="EMBL" id="CAJVPZ010065184">
    <property type="protein sequence ID" value="CAG8795030.1"/>
    <property type="molecule type" value="Genomic_DNA"/>
</dbReference>
<evidence type="ECO:0000313" key="1">
    <source>
        <dbReference type="EMBL" id="CAG8795030.1"/>
    </source>
</evidence>
<dbReference type="OrthoDB" id="10504329at2759"/>
<protein>
    <submittedName>
        <fullName evidence="1">4905_t:CDS:1</fullName>
    </submittedName>
</protein>
<accession>A0A9N9P6Q2</accession>
<keyword evidence="2" id="KW-1185">Reference proteome</keyword>
<organism evidence="1 2">
    <name type="scientific">Racocetra fulgida</name>
    <dbReference type="NCBI Taxonomy" id="60492"/>
    <lineage>
        <taxon>Eukaryota</taxon>
        <taxon>Fungi</taxon>
        <taxon>Fungi incertae sedis</taxon>
        <taxon>Mucoromycota</taxon>
        <taxon>Glomeromycotina</taxon>
        <taxon>Glomeromycetes</taxon>
        <taxon>Diversisporales</taxon>
        <taxon>Gigasporaceae</taxon>
        <taxon>Racocetra</taxon>
    </lineage>
</organism>
<gene>
    <name evidence="1" type="ORF">RFULGI_LOCUS17138</name>
</gene>
<dbReference type="Proteomes" id="UP000789396">
    <property type="component" value="Unassembled WGS sequence"/>
</dbReference>
<sequence>QKKQSSTSRNQINERIVQEDEVSYLMPESDLDSSMLIEIDDDRGESLIYEIGNLEELVTTYFVNNEENEHIEFLAIIELNSEFIKEALLNKINSNNANSQ</sequence>
<reference evidence="1" key="1">
    <citation type="submission" date="2021-06" db="EMBL/GenBank/DDBJ databases">
        <authorList>
            <person name="Kallberg Y."/>
            <person name="Tangrot J."/>
            <person name="Rosling A."/>
        </authorList>
    </citation>
    <scope>NUCLEOTIDE SEQUENCE</scope>
    <source>
        <strain evidence="1">IN212</strain>
    </source>
</reference>